<evidence type="ECO:0000256" key="9">
    <source>
        <dbReference type="ARBA" id="ARBA00023136"/>
    </source>
</evidence>
<evidence type="ECO:0000313" key="12">
    <source>
        <dbReference type="EMBL" id="OQV11992.1"/>
    </source>
</evidence>
<dbReference type="GO" id="GO:0034727">
    <property type="term" value="P:piecemeal microautophagy of the nucleus"/>
    <property type="evidence" value="ECO:0007669"/>
    <property type="project" value="TreeGrafter"/>
</dbReference>
<keyword evidence="5" id="KW-0813">Transport</keyword>
<dbReference type="GO" id="GO:0000045">
    <property type="term" value="P:autophagosome assembly"/>
    <property type="evidence" value="ECO:0007669"/>
    <property type="project" value="TreeGrafter"/>
</dbReference>
<evidence type="ECO:0000256" key="3">
    <source>
        <dbReference type="ARBA" id="ARBA00009714"/>
    </source>
</evidence>
<sequence length="911" mass="101861">MPWYFPWSDAIKLRACRYLLQRYLGQFLQHKIDLNQLSVDLYSGKGVVKDVLLDVELINDTFEAANLPFEIVDGFIGKVSVEIPWSALLSESTHVEIQGLEVTLKPKQVAEKSVMLSSMWGSMTKSSMQLAEECLKEEERTKRSQPSQFEGLEKFAQAIDIVLTRIKVDFTDIIIRLEQVRDDSKTRAVALEVRIKKLRYFDEAAAETGLDDEQGTYHPLPIANKCFYVEGFTIYSDEYSLKPMNASTATLSPEISSSSASLHNSELFYSTTDLGTSQSVSDMKDVPLTADEGSSGMETSGLGHVRSSITNSGSNNLVQMAACHGITEIRLKVKQSNEASGPKFELDGHVGILDAVVWPKQLEILRSLFGEVFNGKRPDSKMKSELQKPMTDSDYSKIEGELQRDFDVWQHQPRGGNNIQRAMWDNMSASREDEEFYAFTPRSLTGSILPGPGLDQTSKGYSVTTANSAKFRFKSCFVTLVEEDPKSGSYTPNFQYDAIQRLSAAHFASMAAIETWDLQDYLAIRDRFAKSIPHSHIWLGGSGVVAEGVERMSISESTLTFKLAIGTMEIWEHLFNAAQEPEKATPLDSLYRLTTAPLCMELLTFPNRSAEDRFSFAPCVVMEYEAVENNSVNLMPRQQPTLPATKLKITLQSARTDLDITGIDRLQNILRAWENVGEKPGGSDDRWTPPLSSGSGPPLALSVFCTNLTLLVRFPVLDLRPMAYRTQWWARSLHKECLVVDLAGFVFKTTVDNAMSQRLDFECRNLTAALQMSPDGKPTVVLRVIRDVDTTLDEGRREEFAECPRMSIFTKKFSQNAGTHLDRYADQKEASPPGSLEALVDATEKDPSLFATLRNMVDHEEINYVIPSPPAEAATFKENVITNSQLVIEINIPNVTAFIPTKMSSKYCTTE</sequence>
<dbReference type="GO" id="GO:0061723">
    <property type="term" value="P:glycophagy"/>
    <property type="evidence" value="ECO:0007669"/>
    <property type="project" value="TreeGrafter"/>
</dbReference>
<comment type="caution">
    <text evidence="12">The sequence shown here is derived from an EMBL/GenBank/DDBJ whole genome shotgun (WGS) entry which is preliminary data.</text>
</comment>
<evidence type="ECO:0000313" key="13">
    <source>
        <dbReference type="Proteomes" id="UP000192578"/>
    </source>
</evidence>
<comment type="similarity">
    <text evidence="3">Belongs to the ATG2 family.</text>
</comment>
<dbReference type="GO" id="GO:0032266">
    <property type="term" value="F:phosphatidylinositol-3-phosphate binding"/>
    <property type="evidence" value="ECO:0007669"/>
    <property type="project" value="TreeGrafter"/>
</dbReference>
<dbReference type="EMBL" id="MTYJ01000156">
    <property type="protein sequence ID" value="OQV11992.1"/>
    <property type="molecule type" value="Genomic_DNA"/>
</dbReference>
<evidence type="ECO:0000256" key="2">
    <source>
        <dbReference type="ARBA" id="ARBA00004623"/>
    </source>
</evidence>
<reference evidence="13" key="1">
    <citation type="submission" date="2017-01" db="EMBL/GenBank/DDBJ databases">
        <title>Comparative genomics of anhydrobiosis in the tardigrade Hypsibius dujardini.</title>
        <authorList>
            <person name="Yoshida Y."/>
            <person name="Koutsovoulos G."/>
            <person name="Laetsch D."/>
            <person name="Stevens L."/>
            <person name="Kumar S."/>
            <person name="Horikawa D."/>
            <person name="Ishino K."/>
            <person name="Komine S."/>
            <person name="Tomita M."/>
            <person name="Blaxter M."/>
            <person name="Arakawa K."/>
        </authorList>
    </citation>
    <scope>NUCLEOTIDE SEQUENCE [LARGE SCALE GENOMIC DNA]</scope>
    <source>
        <strain evidence="13">Z151</strain>
    </source>
</reference>
<dbReference type="PANTHER" id="PTHR13190">
    <property type="entry name" value="AUTOPHAGY-RELATED 2, ISOFORM A"/>
    <property type="match status" value="1"/>
</dbReference>
<name>A0A1W0WA13_HYPEX</name>
<dbReference type="PANTHER" id="PTHR13190:SF1">
    <property type="entry name" value="AUTOPHAGY-RELATED 2, ISOFORM A"/>
    <property type="match status" value="1"/>
</dbReference>
<comment type="catalytic activity">
    <reaction evidence="11">
        <text>a 1,2-diacyl-sn-glycero-3-phosphoethanolamine(in) = a 1,2-diacyl-sn-glycero-3-phosphoethanolamine(out)</text>
        <dbReference type="Rhea" id="RHEA:38895"/>
        <dbReference type="ChEBI" id="CHEBI:64612"/>
    </reaction>
</comment>
<evidence type="ECO:0000256" key="1">
    <source>
        <dbReference type="ARBA" id="ARBA00004406"/>
    </source>
</evidence>
<organism evidence="12 13">
    <name type="scientific">Hypsibius exemplaris</name>
    <name type="common">Freshwater tardigrade</name>
    <dbReference type="NCBI Taxonomy" id="2072580"/>
    <lineage>
        <taxon>Eukaryota</taxon>
        <taxon>Metazoa</taxon>
        <taxon>Ecdysozoa</taxon>
        <taxon>Tardigrada</taxon>
        <taxon>Eutardigrada</taxon>
        <taxon>Parachela</taxon>
        <taxon>Hypsibioidea</taxon>
        <taxon>Hypsibiidae</taxon>
        <taxon>Hypsibius</taxon>
    </lineage>
</organism>
<evidence type="ECO:0000256" key="7">
    <source>
        <dbReference type="ARBA" id="ARBA00023006"/>
    </source>
</evidence>
<dbReference type="InterPro" id="IPR026849">
    <property type="entry name" value="ATG2"/>
</dbReference>
<accession>A0A1W0WA13</accession>
<evidence type="ECO:0000256" key="5">
    <source>
        <dbReference type="ARBA" id="ARBA00022448"/>
    </source>
</evidence>
<dbReference type="Proteomes" id="UP000192578">
    <property type="component" value="Unassembled WGS sequence"/>
</dbReference>
<dbReference type="GO" id="GO:0061908">
    <property type="term" value="C:phagophore"/>
    <property type="evidence" value="ECO:0007669"/>
    <property type="project" value="TreeGrafter"/>
</dbReference>
<keyword evidence="6" id="KW-0256">Endoplasmic reticulum</keyword>
<comment type="catalytic activity">
    <reaction evidence="10">
        <text>a 1,2-diacyl-sn-glycero-3-phospho-L-serine(in) = a 1,2-diacyl-sn-glycero-3-phospho-L-serine(out)</text>
        <dbReference type="Rhea" id="RHEA:38663"/>
        <dbReference type="ChEBI" id="CHEBI:57262"/>
    </reaction>
</comment>
<keyword evidence="8" id="KW-0445">Lipid transport</keyword>
<dbReference type="GO" id="GO:0000422">
    <property type="term" value="P:autophagy of mitochondrion"/>
    <property type="evidence" value="ECO:0007669"/>
    <property type="project" value="TreeGrafter"/>
</dbReference>
<protein>
    <recommendedName>
        <fullName evidence="4">Autophagy-related protein 2</fullName>
    </recommendedName>
</protein>
<dbReference type="GO" id="GO:0043495">
    <property type="term" value="F:protein-membrane adaptor activity"/>
    <property type="evidence" value="ECO:0007669"/>
    <property type="project" value="TreeGrafter"/>
</dbReference>
<proteinExistence type="inferred from homology"/>
<evidence type="ECO:0000256" key="10">
    <source>
        <dbReference type="ARBA" id="ARBA00024479"/>
    </source>
</evidence>
<dbReference type="GO" id="GO:0005789">
    <property type="term" value="C:endoplasmic reticulum membrane"/>
    <property type="evidence" value="ECO:0007669"/>
    <property type="project" value="UniProtKB-SubCell"/>
</dbReference>
<dbReference type="GO" id="GO:0034045">
    <property type="term" value="C:phagophore assembly site membrane"/>
    <property type="evidence" value="ECO:0007669"/>
    <property type="project" value="UniProtKB-SubCell"/>
</dbReference>
<dbReference type="GO" id="GO:0006869">
    <property type="term" value="P:lipid transport"/>
    <property type="evidence" value="ECO:0007669"/>
    <property type="project" value="UniProtKB-KW"/>
</dbReference>
<comment type="subcellular location">
    <subcellularLocation>
        <location evidence="1">Endoplasmic reticulum membrane</location>
        <topology evidence="1">Peripheral membrane protein</topology>
    </subcellularLocation>
    <subcellularLocation>
        <location evidence="2">Preautophagosomal structure membrane</location>
        <topology evidence="2">Peripheral membrane protein</topology>
    </subcellularLocation>
</comment>
<evidence type="ECO:0000256" key="11">
    <source>
        <dbReference type="ARBA" id="ARBA00024615"/>
    </source>
</evidence>
<keyword evidence="9" id="KW-0472">Membrane</keyword>
<gene>
    <name evidence="12" type="ORF">BV898_13716</name>
</gene>
<dbReference type="AlphaFoldDB" id="A0A1W0WA13"/>
<evidence type="ECO:0000256" key="6">
    <source>
        <dbReference type="ARBA" id="ARBA00022824"/>
    </source>
</evidence>
<keyword evidence="7" id="KW-0072">Autophagy</keyword>
<evidence type="ECO:0000256" key="8">
    <source>
        <dbReference type="ARBA" id="ARBA00023055"/>
    </source>
</evidence>
<dbReference type="OrthoDB" id="18982at2759"/>
<evidence type="ECO:0000256" key="4">
    <source>
        <dbReference type="ARBA" id="ARBA00018070"/>
    </source>
</evidence>
<keyword evidence="13" id="KW-1185">Reference proteome</keyword>
<dbReference type="GO" id="GO:0061709">
    <property type="term" value="P:reticulophagy"/>
    <property type="evidence" value="ECO:0007669"/>
    <property type="project" value="TreeGrafter"/>
</dbReference>